<dbReference type="AlphaFoldDB" id="A0A0F9K529"/>
<gene>
    <name evidence="2" type="ORF">LCGC14_1447520</name>
</gene>
<protein>
    <submittedName>
        <fullName evidence="2">Uncharacterized protein</fullName>
    </submittedName>
</protein>
<sequence length="58" mass="6209">MTIAIAVFLGGVLVCGWAYWNRGWGRGGLRPVFLAALVFIGWGIMVVGVMLTIDAALK</sequence>
<keyword evidence="1" id="KW-1133">Transmembrane helix</keyword>
<evidence type="ECO:0000256" key="1">
    <source>
        <dbReference type="SAM" id="Phobius"/>
    </source>
</evidence>
<organism evidence="2">
    <name type="scientific">marine sediment metagenome</name>
    <dbReference type="NCBI Taxonomy" id="412755"/>
    <lineage>
        <taxon>unclassified sequences</taxon>
        <taxon>metagenomes</taxon>
        <taxon>ecological metagenomes</taxon>
    </lineage>
</organism>
<evidence type="ECO:0000313" key="2">
    <source>
        <dbReference type="EMBL" id="KKM69756.1"/>
    </source>
</evidence>
<name>A0A0F9K529_9ZZZZ</name>
<dbReference type="EMBL" id="LAZR01009936">
    <property type="protein sequence ID" value="KKM69756.1"/>
    <property type="molecule type" value="Genomic_DNA"/>
</dbReference>
<keyword evidence="1" id="KW-0472">Membrane</keyword>
<feature type="transmembrane region" description="Helical" evidence="1">
    <location>
        <begin position="34"/>
        <end position="57"/>
    </location>
</feature>
<proteinExistence type="predicted"/>
<accession>A0A0F9K529</accession>
<comment type="caution">
    <text evidence="2">The sequence shown here is derived from an EMBL/GenBank/DDBJ whole genome shotgun (WGS) entry which is preliminary data.</text>
</comment>
<reference evidence="2" key="1">
    <citation type="journal article" date="2015" name="Nature">
        <title>Complex archaea that bridge the gap between prokaryotes and eukaryotes.</title>
        <authorList>
            <person name="Spang A."/>
            <person name="Saw J.H."/>
            <person name="Jorgensen S.L."/>
            <person name="Zaremba-Niedzwiedzka K."/>
            <person name="Martijn J."/>
            <person name="Lind A.E."/>
            <person name="van Eijk R."/>
            <person name="Schleper C."/>
            <person name="Guy L."/>
            <person name="Ettema T.J."/>
        </authorList>
    </citation>
    <scope>NUCLEOTIDE SEQUENCE</scope>
</reference>
<keyword evidence="1" id="KW-0812">Transmembrane</keyword>